<sequence length="46" mass="5275">MATFKYVAKDMASKVQNGTKDADDRNELVRKLKDQGLYLVELQSKQ</sequence>
<dbReference type="Proteomes" id="UP001198439">
    <property type="component" value="Unassembled WGS sequence"/>
</dbReference>
<dbReference type="RefSeq" id="WP_227280061.1">
    <property type="nucleotide sequence ID" value="NZ_DBGCOW010000062.1"/>
</dbReference>
<organism evidence="1 2">
    <name type="scientific">Faecalibacillus faecis</name>
    <dbReference type="NCBI Taxonomy" id="1982628"/>
    <lineage>
        <taxon>Bacteria</taxon>
        <taxon>Bacillati</taxon>
        <taxon>Bacillota</taxon>
        <taxon>Erysipelotrichia</taxon>
        <taxon>Erysipelotrichales</taxon>
        <taxon>Coprobacillaceae</taxon>
        <taxon>Faecalibacillus</taxon>
    </lineage>
</organism>
<protein>
    <submittedName>
        <fullName evidence="1">Uncharacterized protein</fullName>
    </submittedName>
</protein>
<evidence type="ECO:0000313" key="1">
    <source>
        <dbReference type="EMBL" id="MCB8611376.1"/>
    </source>
</evidence>
<comment type="caution">
    <text evidence="1">The sequence shown here is derived from an EMBL/GenBank/DDBJ whole genome shotgun (WGS) entry which is preliminary data.</text>
</comment>
<dbReference type="GeneID" id="77472158"/>
<accession>A0AAW4VWS7</accession>
<dbReference type="AlphaFoldDB" id="A0AAW4VWS7"/>
<gene>
    <name evidence="1" type="ORF">LJD69_12315</name>
</gene>
<dbReference type="EMBL" id="JAJDKZ010000052">
    <property type="protein sequence ID" value="MCB8611376.1"/>
    <property type="molecule type" value="Genomic_DNA"/>
</dbReference>
<reference evidence="1" key="1">
    <citation type="submission" date="2021-10" db="EMBL/GenBank/DDBJ databases">
        <title>Collection of gut derived symbiotic bacterial strains cultured from healthy donors.</title>
        <authorList>
            <person name="Lin H."/>
            <person name="Littmann E."/>
            <person name="Kohout C."/>
            <person name="Pamer E.G."/>
        </authorList>
    </citation>
    <scope>NUCLEOTIDE SEQUENCE</scope>
    <source>
        <strain evidence="1">DFI.4.48</strain>
    </source>
</reference>
<evidence type="ECO:0000313" key="2">
    <source>
        <dbReference type="Proteomes" id="UP001198439"/>
    </source>
</evidence>
<proteinExistence type="predicted"/>
<name>A0AAW4VWS7_9FIRM</name>